<dbReference type="Gene3D" id="2.60.40.10">
    <property type="entry name" value="Immunoglobulins"/>
    <property type="match status" value="3"/>
</dbReference>
<dbReference type="RefSeq" id="WP_076374991.1">
    <property type="nucleotide sequence ID" value="NZ_AP017422.1"/>
</dbReference>
<dbReference type="Gene3D" id="3.20.20.80">
    <property type="entry name" value="Glycosidases"/>
    <property type="match status" value="1"/>
</dbReference>
<evidence type="ECO:0000259" key="9">
    <source>
        <dbReference type="Pfam" id="PF18565"/>
    </source>
</evidence>
<dbReference type="Gene3D" id="2.60.120.260">
    <property type="entry name" value="Galactose-binding domain-like"/>
    <property type="match status" value="1"/>
</dbReference>
<keyword evidence="3" id="KW-0326">Glycosidase</keyword>
<evidence type="ECO:0000259" key="6">
    <source>
        <dbReference type="Pfam" id="PF02836"/>
    </source>
</evidence>
<dbReference type="Pfam" id="PF00703">
    <property type="entry name" value="Glyco_hydro_2"/>
    <property type="match status" value="1"/>
</dbReference>
<dbReference type="AlphaFoldDB" id="A0A173MMH9"/>
<feature type="domain" description="Glycoside hydrolase family 2 catalytic" evidence="6">
    <location>
        <begin position="321"/>
        <end position="456"/>
    </location>
</feature>
<dbReference type="PANTHER" id="PTHR42732:SF1">
    <property type="entry name" value="BETA-MANNOSIDASE"/>
    <property type="match status" value="1"/>
</dbReference>
<dbReference type="InterPro" id="IPR006102">
    <property type="entry name" value="Ig-like_GH2"/>
</dbReference>
<feature type="domain" description="Glycosyl hydrolases family 2 sugar binding" evidence="7">
    <location>
        <begin position="75"/>
        <end position="191"/>
    </location>
</feature>
<evidence type="ECO:0000259" key="5">
    <source>
        <dbReference type="Pfam" id="PF00703"/>
    </source>
</evidence>
<dbReference type="InterPro" id="IPR006104">
    <property type="entry name" value="Glyco_hydro_2_N"/>
</dbReference>
<dbReference type="EMBL" id="FTOR01000001">
    <property type="protein sequence ID" value="SIS62837.1"/>
    <property type="molecule type" value="Genomic_DNA"/>
</dbReference>
<keyword evidence="2" id="KW-0378">Hydrolase</keyword>
<keyword evidence="4" id="KW-0732">Signal</keyword>
<protein>
    <submittedName>
        <fullName evidence="10">Beta-galactosidase</fullName>
    </submittedName>
</protein>
<dbReference type="PANTHER" id="PTHR42732">
    <property type="entry name" value="BETA-GALACTOSIDASE"/>
    <property type="match status" value="1"/>
</dbReference>
<feature type="signal peptide" evidence="4">
    <location>
        <begin position="1"/>
        <end position="19"/>
    </location>
</feature>
<dbReference type="GO" id="GO:0005975">
    <property type="term" value="P:carbohydrate metabolic process"/>
    <property type="evidence" value="ECO:0007669"/>
    <property type="project" value="InterPro"/>
</dbReference>
<dbReference type="InterPro" id="IPR008979">
    <property type="entry name" value="Galactose-bd-like_sf"/>
</dbReference>
<dbReference type="InterPro" id="IPR032311">
    <property type="entry name" value="DUF4982"/>
</dbReference>
<evidence type="ECO:0000313" key="11">
    <source>
        <dbReference type="Proteomes" id="UP000186917"/>
    </source>
</evidence>
<evidence type="ECO:0000259" key="8">
    <source>
        <dbReference type="Pfam" id="PF16355"/>
    </source>
</evidence>
<proteinExistence type="inferred from homology"/>
<sequence>MKLRLLFCCMLAGVMLAKAGQPKLPEVVRAKFNFNPGWVMQVGDNTAAAAFGFDDKSWKAVTLPHAFNEDDAFKKPIQDLTTGIVWYRKHFTIPNNRKGQKVFLEFEGIRQAGEFYLNGQWIGRHENGITAFGFDITDSVKFGEENVLAVRIDNSWDYHEKESNSGYQWNDKNFYANYGGINKNVYLHFMPKIYQTLPLYSNLHTKGVYVYASQFDVKDRSALINVQSEIRNESDKQVNITYIVTIADKDGAVIRSFRSMDNPIGPGETRIVNASGRAGSLHFWSWGYGYLYQVYSVLMINGKTVDIVRVNTGFRKTGFSNGVFQLNDRPMHLKGYAQRTTNEWPAIGNAVPAWMSDHSNGLMVESGANLVRWMHVTPWKQDVESCDRMGLMEAMPAGDSEKDVDGRRWEQRVEVMRDAMIYNRNNPSIVFYECGNKGISEEHMKQMKELRDQWDPMGGRAIGSREMLQKNTVAEYGGEMLYINKSAGKPLWAMEYSRDEGLRKYWDEFSPPFHKEGVGPLYKGQPANEYNHNQDAHAIEDVTRWYDFWKERPGTGKRVNAGAVNIIFSESNTHYRGESNYRTSGEVDAMRIPKDGFYAHQAMWDGWVDDLTPHIHILGHWNYSDSVTKDIHVVSNADRVELFVNERSYGFAQQTSRFLYTFKRVKWQPGVIRAVGYTYNKKSCETEHVTAGRPVAVKLTPITAPKGWVANGADLAMVQVEVVDEKGNRCPTALNTIQFAVDGPAEWRGGIAQGPDNYILSKELPVECGVNRVLLRSATQAGAVTIKATSGNLTPATLQLTTLPFEVKEGLAVQMPDDGLTGSLKKDNKPDVEPYVVNRLPMIIARATAGCNQDKAAEAFDDDETTDWFSNGIMDSSWIAFETEYINTFNAITLKLNNFRTCSYPIRILVDKKEVFKGNTPRGLGYFTIEFAAYRGKKVRVELLSAADVKGDKGTEMNGKKLGDGVEREEQDGKARLSIIEAELYGPLNQEP</sequence>
<dbReference type="InterPro" id="IPR040605">
    <property type="entry name" value="Glyco_hydro2_dom5"/>
</dbReference>
<dbReference type="InterPro" id="IPR006103">
    <property type="entry name" value="Glyco_hydro_2_cat"/>
</dbReference>
<feature type="chain" id="PRO_5030023177" evidence="4">
    <location>
        <begin position="20"/>
        <end position="992"/>
    </location>
</feature>
<reference evidence="11" key="1">
    <citation type="submission" date="2017-01" db="EMBL/GenBank/DDBJ databases">
        <authorList>
            <person name="Varghese N."/>
            <person name="Submissions S."/>
        </authorList>
    </citation>
    <scope>NUCLEOTIDE SEQUENCE [LARGE SCALE GENOMIC DNA]</scope>
    <source>
        <strain evidence="11">DSM 21054</strain>
    </source>
</reference>
<comment type="similarity">
    <text evidence="1">Belongs to the glycosyl hydrolase 2 family.</text>
</comment>
<keyword evidence="11" id="KW-1185">Reference proteome</keyword>
<evidence type="ECO:0000256" key="3">
    <source>
        <dbReference type="ARBA" id="ARBA00023295"/>
    </source>
</evidence>
<feature type="domain" description="Glycoside hydrolase family 2" evidence="9">
    <location>
        <begin position="708"/>
        <end position="798"/>
    </location>
</feature>
<accession>A0A173MMH9</accession>
<dbReference type="Pfam" id="PF18565">
    <property type="entry name" value="Glyco_hydro2_C5"/>
    <property type="match status" value="1"/>
</dbReference>
<organism evidence="10 11">
    <name type="scientific">Filimonas lacunae</name>
    <dbReference type="NCBI Taxonomy" id="477680"/>
    <lineage>
        <taxon>Bacteria</taxon>
        <taxon>Pseudomonadati</taxon>
        <taxon>Bacteroidota</taxon>
        <taxon>Chitinophagia</taxon>
        <taxon>Chitinophagales</taxon>
        <taxon>Chitinophagaceae</taxon>
        <taxon>Filimonas</taxon>
    </lineage>
</organism>
<evidence type="ECO:0000256" key="2">
    <source>
        <dbReference type="ARBA" id="ARBA00022801"/>
    </source>
</evidence>
<evidence type="ECO:0000256" key="1">
    <source>
        <dbReference type="ARBA" id="ARBA00007401"/>
    </source>
</evidence>
<dbReference type="Proteomes" id="UP000186917">
    <property type="component" value="Unassembled WGS sequence"/>
</dbReference>
<dbReference type="STRING" id="477680.SAMN05421788_101307"/>
<dbReference type="GO" id="GO:0004553">
    <property type="term" value="F:hydrolase activity, hydrolyzing O-glycosyl compounds"/>
    <property type="evidence" value="ECO:0007669"/>
    <property type="project" value="InterPro"/>
</dbReference>
<dbReference type="InterPro" id="IPR036156">
    <property type="entry name" value="Beta-gal/glucu_dom_sf"/>
</dbReference>
<dbReference type="SUPFAM" id="SSF49785">
    <property type="entry name" value="Galactose-binding domain-like"/>
    <property type="match status" value="1"/>
</dbReference>
<dbReference type="InterPro" id="IPR017853">
    <property type="entry name" value="GH"/>
</dbReference>
<evidence type="ECO:0000256" key="4">
    <source>
        <dbReference type="SAM" id="SignalP"/>
    </source>
</evidence>
<dbReference type="KEGG" id="fln:FLA_4902"/>
<dbReference type="InterPro" id="IPR013783">
    <property type="entry name" value="Ig-like_fold"/>
</dbReference>
<dbReference type="Pfam" id="PF16355">
    <property type="entry name" value="DUF4982"/>
    <property type="match status" value="1"/>
</dbReference>
<name>A0A173MMH9_9BACT</name>
<dbReference type="SUPFAM" id="SSF49303">
    <property type="entry name" value="beta-Galactosidase/glucuronidase domain"/>
    <property type="match status" value="1"/>
</dbReference>
<gene>
    <name evidence="10" type="ORF">SAMN05421788_101307</name>
</gene>
<dbReference type="InterPro" id="IPR051913">
    <property type="entry name" value="GH2_Domain-Containing"/>
</dbReference>
<feature type="domain" description="DUF4982" evidence="8">
    <location>
        <begin position="629"/>
        <end position="682"/>
    </location>
</feature>
<feature type="domain" description="Glycoside hydrolase family 2 immunoglobulin-like beta-sandwich" evidence="5">
    <location>
        <begin position="216"/>
        <end position="315"/>
    </location>
</feature>
<dbReference type="Pfam" id="PF02837">
    <property type="entry name" value="Glyco_hydro_2_N"/>
    <property type="match status" value="1"/>
</dbReference>
<dbReference type="SUPFAM" id="SSF51445">
    <property type="entry name" value="(Trans)glycosidases"/>
    <property type="match status" value="1"/>
</dbReference>
<evidence type="ECO:0000259" key="7">
    <source>
        <dbReference type="Pfam" id="PF02837"/>
    </source>
</evidence>
<evidence type="ECO:0000313" key="10">
    <source>
        <dbReference type="EMBL" id="SIS62837.1"/>
    </source>
</evidence>
<dbReference type="Pfam" id="PF02836">
    <property type="entry name" value="Glyco_hydro_2_C"/>
    <property type="match status" value="1"/>
</dbReference>